<gene>
    <name evidence="1" type="primary">93</name>
    <name evidence="1" type="ORF">SEA_WAKANDA_93</name>
</gene>
<keyword evidence="2" id="KW-1185">Reference proteome</keyword>
<evidence type="ECO:0000313" key="1">
    <source>
        <dbReference type="EMBL" id="QIN94078.1"/>
    </source>
</evidence>
<name>A0A6G8R291_9CAUD</name>
<protein>
    <submittedName>
        <fullName evidence="1">Uncharacterized protein</fullName>
    </submittedName>
</protein>
<sequence>MARERKADIAVNLVRKHDEDYYRIVDDTEMFHLKAKGNVMFEKARIDKGRVGSFYIEY</sequence>
<accession>A0A6G8R291</accession>
<dbReference type="RefSeq" id="YP_010652169.1">
    <property type="nucleotide sequence ID" value="NC_070785.1"/>
</dbReference>
<proteinExistence type="predicted"/>
<dbReference type="EMBL" id="MT024865">
    <property type="protein sequence ID" value="QIN94078.1"/>
    <property type="molecule type" value="Genomic_DNA"/>
</dbReference>
<dbReference type="GeneID" id="77927929"/>
<organism evidence="1 2">
    <name type="scientific">Streptomyces phage Wakanda</name>
    <dbReference type="NCBI Taxonomy" id="2713267"/>
    <lineage>
        <taxon>Viruses</taxon>
        <taxon>Duplodnaviria</taxon>
        <taxon>Heunggongvirae</taxon>
        <taxon>Uroviricota</taxon>
        <taxon>Caudoviricetes</taxon>
        <taxon>Stanwilliamsviridae</taxon>
        <taxon>Loccivirinae</taxon>
        <taxon>Wakandavirus</taxon>
        <taxon>Wakandavirus wakanda</taxon>
    </lineage>
</organism>
<dbReference type="Proteomes" id="UP000501266">
    <property type="component" value="Segment"/>
</dbReference>
<dbReference type="KEGG" id="vg:77927929"/>
<reference evidence="1 2" key="1">
    <citation type="submission" date="2020-02" db="EMBL/GenBank/DDBJ databases">
        <authorList>
            <person name="Bullock J.N."/>
            <person name="Barnes M.L."/>
            <person name="Kankolongo K.M."/>
            <person name="Dejene B.A."/>
            <person name="Lindsay P.E."/>
            <person name="Bhuiyan S."/>
            <person name="Nayek S."/>
            <person name="Hughes L.E."/>
            <person name="Garlena R.A."/>
            <person name="Russell D.A."/>
            <person name="Pope W.H."/>
            <person name="Jacobs-Sera D."/>
            <person name="Hatfull G.F."/>
        </authorList>
    </citation>
    <scope>NUCLEOTIDE SEQUENCE [LARGE SCALE GENOMIC DNA]</scope>
</reference>
<evidence type="ECO:0000313" key="2">
    <source>
        <dbReference type="Proteomes" id="UP000501266"/>
    </source>
</evidence>